<feature type="domain" description="Cyclic nucleotide-binding" evidence="1">
    <location>
        <begin position="31"/>
        <end position="121"/>
    </location>
</feature>
<comment type="caution">
    <text evidence="2">The sequence shown here is derived from an EMBL/GenBank/DDBJ whole genome shotgun (WGS) entry which is preliminary data.</text>
</comment>
<protein>
    <submittedName>
        <fullName evidence="2">Crp/Fnr family transcriptional regulator</fullName>
    </submittedName>
</protein>
<sequence length="201" mass="23744">MAISQLIEYFKQYFPLDEKERAEITLLFVEKQVKRRHFILQQGDLCQYYTFVVSGCFKMYHVDQKGVEHNLQFVAENGRPADRWIADLSSFYSEKPSLMYIEAMEPSTILQIKKADLLYLFINHHKFDRNFRIITEQKYVELQNRVLENISSTGEQRYQSFLAQYPHLANRLPNAQIASYLGITPEFLSKIRKSIVSKDKS</sequence>
<accession>A0A4R5DPI1</accession>
<dbReference type="AlphaFoldDB" id="A0A4R5DPI1"/>
<dbReference type="Pfam" id="PF00027">
    <property type="entry name" value="cNMP_binding"/>
    <property type="match status" value="1"/>
</dbReference>
<dbReference type="CDD" id="cd00038">
    <property type="entry name" value="CAP_ED"/>
    <property type="match status" value="1"/>
</dbReference>
<keyword evidence="3" id="KW-1185">Reference proteome</keyword>
<name>A0A4R5DPI1_9BACT</name>
<proteinExistence type="predicted"/>
<reference evidence="2 3" key="1">
    <citation type="submission" date="2019-03" db="EMBL/GenBank/DDBJ databases">
        <title>Dyadobacter AR-3-6 sp. nov., isolated from arctic soil.</title>
        <authorList>
            <person name="Chaudhary D.K."/>
        </authorList>
    </citation>
    <scope>NUCLEOTIDE SEQUENCE [LARGE SCALE GENOMIC DNA]</scope>
    <source>
        <strain evidence="2 3">AR-3-6</strain>
    </source>
</reference>
<evidence type="ECO:0000259" key="1">
    <source>
        <dbReference type="Pfam" id="PF00027"/>
    </source>
</evidence>
<gene>
    <name evidence="2" type="ORF">E0F88_07855</name>
</gene>
<dbReference type="Proteomes" id="UP000294850">
    <property type="component" value="Unassembled WGS sequence"/>
</dbReference>
<evidence type="ECO:0000313" key="2">
    <source>
        <dbReference type="EMBL" id="TDE16159.1"/>
    </source>
</evidence>
<dbReference type="Gene3D" id="2.60.120.10">
    <property type="entry name" value="Jelly Rolls"/>
    <property type="match status" value="1"/>
</dbReference>
<organism evidence="2 3">
    <name type="scientific">Dyadobacter psychrotolerans</name>
    <dbReference type="NCBI Taxonomy" id="2541721"/>
    <lineage>
        <taxon>Bacteria</taxon>
        <taxon>Pseudomonadati</taxon>
        <taxon>Bacteroidota</taxon>
        <taxon>Cytophagia</taxon>
        <taxon>Cytophagales</taxon>
        <taxon>Spirosomataceae</taxon>
        <taxon>Dyadobacter</taxon>
    </lineage>
</organism>
<dbReference type="InterPro" id="IPR000595">
    <property type="entry name" value="cNMP-bd_dom"/>
</dbReference>
<evidence type="ECO:0000313" key="3">
    <source>
        <dbReference type="Proteomes" id="UP000294850"/>
    </source>
</evidence>
<dbReference type="EMBL" id="SMFL01000003">
    <property type="protein sequence ID" value="TDE16159.1"/>
    <property type="molecule type" value="Genomic_DNA"/>
</dbReference>
<dbReference type="RefSeq" id="WP_131957693.1">
    <property type="nucleotide sequence ID" value="NZ_SMFL01000003.1"/>
</dbReference>
<dbReference type="OrthoDB" id="1933280at2"/>
<dbReference type="InterPro" id="IPR018490">
    <property type="entry name" value="cNMP-bd_dom_sf"/>
</dbReference>
<dbReference type="InterPro" id="IPR014710">
    <property type="entry name" value="RmlC-like_jellyroll"/>
</dbReference>
<dbReference type="SUPFAM" id="SSF51206">
    <property type="entry name" value="cAMP-binding domain-like"/>
    <property type="match status" value="1"/>
</dbReference>